<dbReference type="EMBL" id="FNHW01000001">
    <property type="protein sequence ID" value="SDM61028.1"/>
    <property type="molecule type" value="Genomic_DNA"/>
</dbReference>
<dbReference type="Proteomes" id="UP000199544">
    <property type="component" value="Unassembled WGS sequence"/>
</dbReference>
<keyword evidence="2" id="KW-1185">Reference proteome</keyword>
<organism evidence="1 2">
    <name type="scientific">Fictibacillus solisalsi</name>
    <dbReference type="NCBI Taxonomy" id="459525"/>
    <lineage>
        <taxon>Bacteria</taxon>
        <taxon>Bacillati</taxon>
        <taxon>Bacillota</taxon>
        <taxon>Bacilli</taxon>
        <taxon>Bacillales</taxon>
        <taxon>Fictibacillaceae</taxon>
        <taxon>Fictibacillus</taxon>
    </lineage>
</organism>
<gene>
    <name evidence="1" type="ORF">SAMN04488137_1012</name>
</gene>
<evidence type="ECO:0000313" key="2">
    <source>
        <dbReference type="Proteomes" id="UP000199544"/>
    </source>
</evidence>
<dbReference type="STRING" id="459525.SAMN04488137_1012"/>
<reference evidence="2" key="1">
    <citation type="submission" date="2016-10" db="EMBL/GenBank/DDBJ databases">
        <authorList>
            <person name="Varghese N."/>
            <person name="Submissions S."/>
        </authorList>
    </citation>
    <scope>NUCLEOTIDE SEQUENCE [LARGE SCALE GENOMIC DNA]</scope>
    <source>
        <strain evidence="2">CGMCC 1.6854</strain>
    </source>
</reference>
<sequence length="51" mass="5978">MDKLTIDEEIEIAKGNLKGLYNYGDCGERTLFWLERLEMLKKLQKDTQKAS</sequence>
<dbReference type="AlphaFoldDB" id="A0A1G9UMA5"/>
<protein>
    <submittedName>
        <fullName evidence="1">Uncharacterized protein</fullName>
    </submittedName>
</protein>
<accession>A0A1G9UMA5</accession>
<proteinExistence type="predicted"/>
<dbReference type="RefSeq" id="WP_170834233.1">
    <property type="nucleotide sequence ID" value="NZ_FNHW01000001.1"/>
</dbReference>
<name>A0A1G9UMA5_9BACL</name>
<evidence type="ECO:0000313" key="1">
    <source>
        <dbReference type="EMBL" id="SDM61028.1"/>
    </source>
</evidence>